<proteinExistence type="predicted"/>
<evidence type="ECO:0000313" key="1">
    <source>
        <dbReference type="EMBL" id="AGH98209.1"/>
    </source>
</evidence>
<evidence type="ECO:0000313" key="2">
    <source>
        <dbReference type="Proteomes" id="UP000011932"/>
    </source>
</evidence>
<dbReference type="GO" id="GO:0005737">
    <property type="term" value="C:cytoplasm"/>
    <property type="evidence" value="ECO:0007669"/>
    <property type="project" value="TreeGrafter"/>
</dbReference>
<dbReference type="HOGENOM" id="CLU_525621_0_0_5"/>
<dbReference type="InterPro" id="IPR009091">
    <property type="entry name" value="RCC1/BLIP-II"/>
</dbReference>
<dbReference type="Pfam" id="PF00415">
    <property type="entry name" value="RCC1"/>
    <property type="match status" value="2"/>
</dbReference>
<protein>
    <submittedName>
        <fullName evidence="1">BNR repeat domain protein</fullName>
    </submittedName>
</protein>
<dbReference type="PANTHER" id="PTHR45982:SF1">
    <property type="entry name" value="REGULATOR OF CHROMOSOME CONDENSATION"/>
    <property type="match status" value="1"/>
</dbReference>
<accession>M4VYE4</accession>
<reference evidence="1 2" key="1">
    <citation type="journal article" date="2013" name="ISME J.">
        <title>By their genes ye shall know them: genomic signatures of predatory bacteria.</title>
        <authorList>
            <person name="Pasternak Z."/>
            <person name="Pietrokovski S."/>
            <person name="Rotem O."/>
            <person name="Gophna U."/>
            <person name="Lurie-Weinberger M.N."/>
            <person name="Jurkevitch E."/>
        </authorList>
    </citation>
    <scope>NUCLEOTIDE SEQUENCE [LARGE SCALE GENOMIC DNA]</scope>
    <source>
        <strain evidence="1">EPB</strain>
    </source>
</reference>
<dbReference type="PROSITE" id="PS50012">
    <property type="entry name" value="RCC1_3"/>
    <property type="match status" value="3"/>
</dbReference>
<dbReference type="Gene3D" id="2.130.10.30">
    <property type="entry name" value="Regulator of chromosome condensation 1/beta-lactamase-inhibitor protein II"/>
    <property type="match status" value="2"/>
</dbReference>
<dbReference type="GO" id="GO:0005085">
    <property type="term" value="F:guanyl-nucleotide exchange factor activity"/>
    <property type="evidence" value="ECO:0007669"/>
    <property type="project" value="TreeGrafter"/>
</dbReference>
<dbReference type="STRING" id="349215.A11S_1400"/>
<dbReference type="InterPro" id="IPR051553">
    <property type="entry name" value="Ran_GTPase-activating"/>
</dbReference>
<dbReference type="InterPro" id="IPR000408">
    <property type="entry name" value="Reg_chr_condens"/>
</dbReference>
<dbReference type="EMBL" id="CP003538">
    <property type="protein sequence ID" value="AGH98209.1"/>
    <property type="molecule type" value="Genomic_DNA"/>
</dbReference>
<dbReference type="Proteomes" id="UP000011932">
    <property type="component" value="Chromosome"/>
</dbReference>
<dbReference type="PRINTS" id="PR00633">
    <property type="entry name" value="RCCNDNSATION"/>
</dbReference>
<sequence length="442" mass="44879">MGGNSACARKPGGELYCWGSNADGSTGLGTTSGIQSTPAQVGIESDWTQVSSTRGLLEFSTCGLRDKVLYCWGSRARNIPSPSSTSGVQTTPIQVGSFTDWDLVHSGTYHACAIRGGALYCWGYNGYGQIGVGYVSAGNITTPTQIGTATDWTDVAGGTAHTCGLRGTGELYCWGSNGGAATGRGLTSGETLVPTKVGTDTDWEKITAGNQFSCGIRAGELYCWGSNGNGMTGRGTTSGNTTTPTKIGTETNWDFVATGILASCGLRDGALYCWGANNSGVTGQGLISGSTNVPTQVGTNTDWNTVALAISNACGLRGSDLYCWGTNTNGATGIGTTSGNQLTPALVEASWGSFGSGGGGSGGSGPCTAPDGVVGDIVYNATHHVLQYCDGAVWHAVGPTLGATGAGCANPAGVEGDIIFNTTHNKVQYCNGTGWHHVAPAF</sequence>
<dbReference type="KEGG" id="man:A11S_1400"/>
<gene>
    <name evidence="1" type="ORF">A11S_1400</name>
</gene>
<dbReference type="AlphaFoldDB" id="M4VYE4"/>
<organism evidence="1 2">
    <name type="scientific">Micavibrio aeruginosavorus EPB</name>
    <dbReference type="NCBI Taxonomy" id="349215"/>
    <lineage>
        <taxon>Bacteria</taxon>
        <taxon>Pseudomonadati</taxon>
        <taxon>Bdellovibrionota</taxon>
        <taxon>Bdellovibrionia</taxon>
        <taxon>Bdellovibrionales</taxon>
        <taxon>Pseudobdellovibrionaceae</taxon>
        <taxon>Micavibrio</taxon>
    </lineage>
</organism>
<dbReference type="SUPFAM" id="SSF50985">
    <property type="entry name" value="RCC1/BLIP-II"/>
    <property type="match status" value="2"/>
</dbReference>
<dbReference type="PANTHER" id="PTHR45982">
    <property type="entry name" value="REGULATOR OF CHROMOSOME CONDENSATION"/>
    <property type="match status" value="1"/>
</dbReference>
<name>M4VYE4_9BACT</name>